<protein>
    <submittedName>
        <fullName evidence="2">Uncharacterized protein</fullName>
    </submittedName>
</protein>
<gene>
    <name evidence="2" type="ORF">CAUJ_LOCUS10604</name>
</gene>
<dbReference type="AlphaFoldDB" id="A0A8S1HHM3"/>
<dbReference type="EMBL" id="CAJGYM010000046">
    <property type="protein sequence ID" value="CAD6194685.1"/>
    <property type="molecule type" value="Genomic_DNA"/>
</dbReference>
<dbReference type="OrthoDB" id="5777969at2759"/>
<reference evidence="2" key="1">
    <citation type="submission" date="2020-10" db="EMBL/GenBank/DDBJ databases">
        <authorList>
            <person name="Kikuchi T."/>
        </authorList>
    </citation>
    <scope>NUCLEOTIDE SEQUENCE</scope>
    <source>
        <strain evidence="2">NKZ352</strain>
    </source>
</reference>
<keyword evidence="1" id="KW-1133">Transmembrane helix</keyword>
<name>A0A8S1HHM3_9PELO</name>
<keyword evidence="1" id="KW-0472">Membrane</keyword>
<dbReference type="Proteomes" id="UP000835052">
    <property type="component" value="Unassembled WGS sequence"/>
</dbReference>
<evidence type="ECO:0000313" key="3">
    <source>
        <dbReference type="Proteomes" id="UP000835052"/>
    </source>
</evidence>
<feature type="transmembrane region" description="Helical" evidence="1">
    <location>
        <begin position="12"/>
        <end position="36"/>
    </location>
</feature>
<evidence type="ECO:0000256" key="1">
    <source>
        <dbReference type="SAM" id="Phobius"/>
    </source>
</evidence>
<organism evidence="2 3">
    <name type="scientific">Caenorhabditis auriculariae</name>
    <dbReference type="NCBI Taxonomy" id="2777116"/>
    <lineage>
        <taxon>Eukaryota</taxon>
        <taxon>Metazoa</taxon>
        <taxon>Ecdysozoa</taxon>
        <taxon>Nematoda</taxon>
        <taxon>Chromadorea</taxon>
        <taxon>Rhabditida</taxon>
        <taxon>Rhabditina</taxon>
        <taxon>Rhabditomorpha</taxon>
        <taxon>Rhabditoidea</taxon>
        <taxon>Rhabditidae</taxon>
        <taxon>Peloderinae</taxon>
        <taxon>Caenorhabditis</taxon>
    </lineage>
</organism>
<comment type="caution">
    <text evidence="2">The sequence shown here is derived from an EMBL/GenBank/DDBJ whole genome shotgun (WGS) entry which is preliminary data.</text>
</comment>
<keyword evidence="3" id="KW-1185">Reference proteome</keyword>
<evidence type="ECO:0000313" key="2">
    <source>
        <dbReference type="EMBL" id="CAD6194685.1"/>
    </source>
</evidence>
<accession>A0A8S1HHM3</accession>
<dbReference type="Pfam" id="PF21525">
    <property type="entry name" value="Nlp36"/>
    <property type="match status" value="1"/>
</dbReference>
<proteinExistence type="predicted"/>
<sequence>MPSQTFELLDYFAPLFVGGVFAVIVTILTIIFNFIFIHRSDEITAFEKLGAKYNLHIGPHRLSVVKARMQKHVDEDGNVF</sequence>
<keyword evidence="1" id="KW-0812">Transmembrane</keyword>